<comment type="similarity">
    <text evidence="1">Belongs to the FAM90 family.</text>
</comment>
<dbReference type="PaxDb" id="10029-XP_007623612.1"/>
<evidence type="ECO:0000313" key="5">
    <source>
        <dbReference type="Proteomes" id="UP000001075"/>
    </source>
</evidence>
<dbReference type="EMBL" id="JH000501">
    <property type="protein sequence ID" value="EGW02203.1"/>
    <property type="molecule type" value="Genomic_DNA"/>
</dbReference>
<feature type="compositionally biased region" description="Basic and acidic residues" evidence="2">
    <location>
        <begin position="197"/>
        <end position="206"/>
    </location>
</feature>
<dbReference type="Pfam" id="PF15288">
    <property type="entry name" value="zf-CCHC_6"/>
    <property type="match status" value="1"/>
</dbReference>
<feature type="region of interest" description="Disordered" evidence="2">
    <location>
        <begin position="1"/>
        <end position="20"/>
    </location>
</feature>
<dbReference type="Proteomes" id="UP000001075">
    <property type="component" value="Unassembled WGS sequence"/>
</dbReference>
<dbReference type="InParanoid" id="G3HM26"/>
<protein>
    <recommendedName>
        <fullName evidence="3">Zinc knuckle domain-containing protein</fullName>
    </recommendedName>
</protein>
<evidence type="ECO:0000259" key="3">
    <source>
        <dbReference type="Pfam" id="PF15288"/>
    </source>
</evidence>
<dbReference type="AlphaFoldDB" id="G3HM26"/>
<dbReference type="InterPro" id="IPR039213">
    <property type="entry name" value="FAM90"/>
</dbReference>
<name>G3HM26_CRIGR</name>
<feature type="region of interest" description="Disordered" evidence="2">
    <location>
        <begin position="44"/>
        <end position="156"/>
    </location>
</feature>
<dbReference type="PANTHER" id="PTHR16035">
    <property type="entry name" value="PROTEIN FAM90A1"/>
    <property type="match status" value="1"/>
</dbReference>
<feature type="domain" description="Zinc knuckle" evidence="3">
    <location>
        <begin position="14"/>
        <end position="55"/>
    </location>
</feature>
<feature type="compositionally biased region" description="Basic and acidic residues" evidence="2">
    <location>
        <begin position="176"/>
        <end position="185"/>
    </location>
</feature>
<dbReference type="InterPro" id="IPR041670">
    <property type="entry name" value="Znf-CCHC_6"/>
</dbReference>
<proteinExistence type="inferred from homology"/>
<organism evidence="4 5">
    <name type="scientific">Cricetulus griseus</name>
    <name type="common">Chinese hamster</name>
    <name type="synonym">Cricetulus barabensis griseus</name>
    <dbReference type="NCBI Taxonomy" id="10029"/>
    <lineage>
        <taxon>Eukaryota</taxon>
        <taxon>Metazoa</taxon>
        <taxon>Chordata</taxon>
        <taxon>Craniata</taxon>
        <taxon>Vertebrata</taxon>
        <taxon>Euteleostomi</taxon>
        <taxon>Mammalia</taxon>
        <taxon>Eutheria</taxon>
        <taxon>Euarchontoglires</taxon>
        <taxon>Glires</taxon>
        <taxon>Rodentia</taxon>
        <taxon>Myomorpha</taxon>
        <taxon>Muroidea</taxon>
        <taxon>Cricetidae</taxon>
        <taxon>Cricetinae</taxon>
        <taxon>Cricetulus</taxon>
    </lineage>
</organism>
<accession>G3HM26</accession>
<evidence type="ECO:0000256" key="1">
    <source>
        <dbReference type="ARBA" id="ARBA00007943"/>
    </source>
</evidence>
<evidence type="ECO:0000256" key="2">
    <source>
        <dbReference type="SAM" id="MobiDB-lite"/>
    </source>
</evidence>
<feature type="compositionally biased region" description="Basic and acidic residues" evidence="2">
    <location>
        <begin position="47"/>
        <end position="56"/>
    </location>
</feature>
<evidence type="ECO:0000313" key="4">
    <source>
        <dbReference type="EMBL" id="EGW02203.1"/>
    </source>
</evidence>
<feature type="compositionally biased region" description="Basic and acidic residues" evidence="2">
    <location>
        <begin position="69"/>
        <end position="86"/>
    </location>
</feature>
<feature type="region of interest" description="Disordered" evidence="2">
    <location>
        <begin position="175"/>
        <end position="252"/>
    </location>
</feature>
<reference evidence="5" key="1">
    <citation type="journal article" date="2011" name="Nat. Biotechnol.">
        <title>The genomic sequence of the Chinese hamster ovary (CHO)-K1 cell line.</title>
        <authorList>
            <person name="Xu X."/>
            <person name="Nagarajan H."/>
            <person name="Lewis N.E."/>
            <person name="Pan S."/>
            <person name="Cai Z."/>
            <person name="Liu X."/>
            <person name="Chen W."/>
            <person name="Xie M."/>
            <person name="Wang W."/>
            <person name="Hammond S."/>
            <person name="Andersen M.R."/>
            <person name="Neff N."/>
            <person name="Passarelli B."/>
            <person name="Koh W."/>
            <person name="Fan H.C."/>
            <person name="Wang J."/>
            <person name="Gui Y."/>
            <person name="Lee K.H."/>
            <person name="Betenbaugh M.J."/>
            <person name="Quake S.R."/>
            <person name="Famili I."/>
            <person name="Palsson B.O."/>
            <person name="Wang J."/>
        </authorList>
    </citation>
    <scope>NUCLEOTIDE SEQUENCE [LARGE SCALE GENOMIC DNA]</scope>
    <source>
        <strain evidence="5">CHO K1 cell line</strain>
    </source>
</reference>
<feature type="compositionally biased region" description="Basic and acidic residues" evidence="2">
    <location>
        <begin position="1"/>
        <end position="19"/>
    </location>
</feature>
<dbReference type="PANTHER" id="PTHR16035:SF14">
    <property type="entry name" value="FAMILY WITH SEQUENCE SIMILARITY 90 MEMBER A11, PSEUDOGENE-RELATED"/>
    <property type="match status" value="1"/>
</dbReference>
<gene>
    <name evidence="4" type="ORF">I79_011771</name>
</gene>
<sequence length="252" mass="28130">MAQKVPPEEKENPRVKCKDCGAFGHTLRSRRCPIKCAYGFLVPQAQEGRKEKENQDPGRPQTQETLCQAERDKRPSSAQRCDEQQKKAPFPKLPLESPRRNQHIQFAQPKMPGSVAGNRKMALQDGLETTDPPVKKSLERQMCPGNPPTKNFAGSCILPSREEEGQAIPGFLKPAFKQDGRKAVSEDPGNQKLPGMSEHHPRDVPKRNGFGQVFNMDPELTNQGSPAELPWSQPDHVLSPRSHRLPVLQANP</sequence>